<evidence type="ECO:0000313" key="2">
    <source>
        <dbReference type="EMBL" id="KAF2686906.1"/>
    </source>
</evidence>
<reference evidence="2" key="1">
    <citation type="journal article" date="2020" name="Stud. Mycol.">
        <title>101 Dothideomycetes genomes: a test case for predicting lifestyles and emergence of pathogens.</title>
        <authorList>
            <person name="Haridas S."/>
            <person name="Albert R."/>
            <person name="Binder M."/>
            <person name="Bloem J."/>
            <person name="Labutti K."/>
            <person name="Salamov A."/>
            <person name="Andreopoulos B."/>
            <person name="Baker S."/>
            <person name="Barry K."/>
            <person name="Bills G."/>
            <person name="Bluhm B."/>
            <person name="Cannon C."/>
            <person name="Castanera R."/>
            <person name="Culley D."/>
            <person name="Daum C."/>
            <person name="Ezra D."/>
            <person name="Gonzalez J."/>
            <person name="Henrissat B."/>
            <person name="Kuo A."/>
            <person name="Liang C."/>
            <person name="Lipzen A."/>
            <person name="Lutzoni F."/>
            <person name="Magnuson J."/>
            <person name="Mondo S."/>
            <person name="Nolan M."/>
            <person name="Ohm R."/>
            <person name="Pangilinan J."/>
            <person name="Park H.-J."/>
            <person name="Ramirez L."/>
            <person name="Alfaro M."/>
            <person name="Sun H."/>
            <person name="Tritt A."/>
            <person name="Yoshinaga Y."/>
            <person name="Zwiers L.-H."/>
            <person name="Turgeon B."/>
            <person name="Goodwin S."/>
            <person name="Spatafora J."/>
            <person name="Crous P."/>
            <person name="Grigoriev I."/>
        </authorList>
    </citation>
    <scope>NUCLEOTIDE SEQUENCE</scope>
    <source>
        <strain evidence="2">CBS 122367</strain>
    </source>
</reference>
<dbReference type="Proteomes" id="UP000799291">
    <property type="component" value="Unassembled WGS sequence"/>
</dbReference>
<evidence type="ECO:0000259" key="1">
    <source>
        <dbReference type="Pfam" id="PF09362"/>
    </source>
</evidence>
<evidence type="ECO:0000313" key="3">
    <source>
        <dbReference type="Proteomes" id="UP000799291"/>
    </source>
</evidence>
<sequence>MERDLGSGTQGTSPGPYPTSVLYETMTKGLCCGTNYILRWTLRKPCMVCGGGRLHSKDLGPLNHRFRSWPSLETKEWSVEDTVISPTHPHLEVILLVNIVVKIPSTVPSFKIQGLVPLGLSRAISCNDPRITGYGMTVYYFFEPEPEKKAQPFPEGFHMLAGNPFARSFTGDFTAKVNVLLLRWQPNRPQHQSLPRRQLPGLPARRNPHAIVLERERRCTS</sequence>
<feature type="domain" description="DUF1996" evidence="1">
    <location>
        <begin position="134"/>
        <end position="185"/>
    </location>
</feature>
<accession>A0A6G1J8R1</accession>
<keyword evidence="3" id="KW-1185">Reference proteome</keyword>
<protein>
    <recommendedName>
        <fullName evidence="1">DUF1996 domain-containing protein</fullName>
    </recommendedName>
</protein>
<proteinExistence type="predicted"/>
<dbReference type="EMBL" id="MU005576">
    <property type="protein sequence ID" value="KAF2686906.1"/>
    <property type="molecule type" value="Genomic_DNA"/>
</dbReference>
<dbReference type="InterPro" id="IPR018535">
    <property type="entry name" value="DUF1996"/>
</dbReference>
<name>A0A6G1J8R1_9PLEO</name>
<gene>
    <name evidence="2" type="ORF">K458DRAFT_429828</name>
</gene>
<dbReference type="Pfam" id="PF09362">
    <property type="entry name" value="DUF1996"/>
    <property type="match status" value="1"/>
</dbReference>
<organism evidence="2 3">
    <name type="scientific">Lentithecium fluviatile CBS 122367</name>
    <dbReference type="NCBI Taxonomy" id="1168545"/>
    <lineage>
        <taxon>Eukaryota</taxon>
        <taxon>Fungi</taxon>
        <taxon>Dikarya</taxon>
        <taxon>Ascomycota</taxon>
        <taxon>Pezizomycotina</taxon>
        <taxon>Dothideomycetes</taxon>
        <taxon>Pleosporomycetidae</taxon>
        <taxon>Pleosporales</taxon>
        <taxon>Massarineae</taxon>
        <taxon>Lentitheciaceae</taxon>
        <taxon>Lentithecium</taxon>
    </lineage>
</organism>
<dbReference type="AlphaFoldDB" id="A0A6G1J8R1"/>